<evidence type="ECO:0000256" key="3">
    <source>
        <dbReference type="ARBA" id="ARBA00022679"/>
    </source>
</evidence>
<evidence type="ECO:0000256" key="5">
    <source>
        <dbReference type="HAMAP-Rule" id="MF_01107"/>
    </source>
</evidence>
<comment type="subcellular location">
    <subcellularLocation>
        <location evidence="5">Cytoplasm</location>
    </subcellularLocation>
</comment>
<dbReference type="InterPro" id="IPR050103">
    <property type="entry name" value="Class-III_PLP-dep_AT"/>
</dbReference>
<dbReference type="GO" id="GO:0030170">
    <property type="term" value="F:pyridoxal phosphate binding"/>
    <property type="evidence" value="ECO:0007669"/>
    <property type="project" value="InterPro"/>
</dbReference>
<dbReference type="PANTHER" id="PTHR11986">
    <property type="entry name" value="AMINOTRANSFERASE CLASS III"/>
    <property type="match status" value="1"/>
</dbReference>
<dbReference type="GO" id="GO:0003992">
    <property type="term" value="F:N2-acetyl-L-ornithine:2-oxoglutarate 5-aminotransferase activity"/>
    <property type="evidence" value="ECO:0007669"/>
    <property type="project" value="UniProtKB-UniRule"/>
</dbReference>
<keyword evidence="1 5" id="KW-0032">Aminotransferase</keyword>
<comment type="catalytic activity">
    <reaction evidence="5">
        <text>N(2)-acetyl-L-ornithine + 2-oxoglutarate = N-acetyl-L-glutamate 5-semialdehyde + L-glutamate</text>
        <dbReference type="Rhea" id="RHEA:18049"/>
        <dbReference type="ChEBI" id="CHEBI:16810"/>
        <dbReference type="ChEBI" id="CHEBI:29123"/>
        <dbReference type="ChEBI" id="CHEBI:29985"/>
        <dbReference type="ChEBI" id="CHEBI:57805"/>
        <dbReference type="EC" id="2.6.1.11"/>
    </reaction>
</comment>
<feature type="modified residue" description="N6-(pyridoxal phosphate)lysine" evidence="5">
    <location>
        <position position="252"/>
    </location>
</feature>
<dbReference type="InterPro" id="IPR015422">
    <property type="entry name" value="PyrdxlP-dep_Trfase_small"/>
</dbReference>
<dbReference type="NCBIfam" id="TIGR00707">
    <property type="entry name" value="argD"/>
    <property type="match status" value="1"/>
</dbReference>
<keyword evidence="4 5" id="KW-0663">Pyridoxal phosphate</keyword>
<dbReference type="PANTHER" id="PTHR11986:SF79">
    <property type="entry name" value="ACETYLORNITHINE AMINOTRANSFERASE, MITOCHONDRIAL"/>
    <property type="match status" value="1"/>
</dbReference>
<feature type="binding site" evidence="5">
    <location>
        <position position="281"/>
    </location>
    <ligand>
        <name>pyridoxal 5'-phosphate</name>
        <dbReference type="ChEBI" id="CHEBI:597326"/>
    </ligand>
</feature>
<feature type="binding site" evidence="5">
    <location>
        <begin position="105"/>
        <end position="106"/>
    </location>
    <ligand>
        <name>pyridoxal 5'-phosphate</name>
        <dbReference type="ChEBI" id="CHEBI:597326"/>
    </ligand>
</feature>
<feature type="binding site" evidence="5">
    <location>
        <begin position="223"/>
        <end position="226"/>
    </location>
    <ligand>
        <name>pyridoxal 5'-phosphate</name>
        <dbReference type="ChEBI" id="CHEBI:597326"/>
    </ligand>
</feature>
<evidence type="ECO:0000313" key="6">
    <source>
        <dbReference type="EMBL" id="KAB2951373.1"/>
    </source>
</evidence>
<dbReference type="CDD" id="cd00610">
    <property type="entry name" value="OAT_like"/>
    <property type="match status" value="1"/>
</dbReference>
<comment type="miscellaneous">
    <text evidence="5">May also have succinyldiaminopimelate aminotransferase activity, thus carrying out the corresponding step in lysine biosynthesis.</text>
</comment>
<keyword evidence="5" id="KW-0963">Cytoplasm</keyword>
<dbReference type="Gene3D" id="3.90.1150.10">
    <property type="entry name" value="Aspartate Aminotransferase, domain 1"/>
    <property type="match status" value="1"/>
</dbReference>
<gene>
    <name evidence="5" type="primary">argD</name>
    <name evidence="6" type="ORF">F9B85_12385</name>
</gene>
<reference evidence="6 7" key="1">
    <citation type="submission" date="2019-10" db="EMBL/GenBank/DDBJ databases">
        <title>Whole-genome sequence of the extremophile Heliorestis acidaminivorans DSM 24790.</title>
        <authorList>
            <person name="Kyndt J.A."/>
            <person name="Meyer T.E."/>
        </authorList>
    </citation>
    <scope>NUCLEOTIDE SEQUENCE [LARGE SCALE GENOMIC DNA]</scope>
    <source>
        <strain evidence="6 7">DSM 24790</strain>
    </source>
</reference>
<evidence type="ECO:0000256" key="2">
    <source>
        <dbReference type="ARBA" id="ARBA00022605"/>
    </source>
</evidence>
<dbReference type="GO" id="GO:0005737">
    <property type="term" value="C:cytoplasm"/>
    <property type="evidence" value="ECO:0007669"/>
    <property type="project" value="UniProtKB-SubCell"/>
</dbReference>
<keyword evidence="3 5" id="KW-0808">Transferase</keyword>
<accession>A0A6I0EW91</accession>
<dbReference type="UniPathway" id="UPA00068">
    <property type="reaction ID" value="UER00109"/>
</dbReference>
<comment type="cofactor">
    <cofactor evidence="5">
        <name>pyridoxal 5'-phosphate</name>
        <dbReference type="ChEBI" id="CHEBI:597326"/>
    </cofactor>
    <text evidence="5">Binds 1 pyridoxal phosphate per subunit.</text>
</comment>
<dbReference type="OrthoDB" id="9807885at2"/>
<comment type="caution">
    <text evidence="6">The sequence shown here is derived from an EMBL/GenBank/DDBJ whole genome shotgun (WGS) entry which is preliminary data.</text>
</comment>
<sequence length="399" mass="43379">MTNQEHVELGRQYVMNTYGRLPIAFVRGQGARLWDSDGKEYLDFLSGLAVNSLGHCHPKVVQAIQKQAEELLHVSNLYWIEGQNKLAQAIVNNSFADKVFFCNSGAEANEGAIKLARKYAKKTWGEEKYEIITMEHSFHGRTLAALTATGQRKYQEGFAPLPTGFRYVPFGDLKALAEAINSHTCAIMIEPIQGEGGVNIADKTYWEGLAQIVAEHNLLLIVDEVQSGMGRTGKLFAYDHYGLQPNIMTLAKALGGGVPIGAMAATDEVASAFSPGDHASTFGGNPLVTSAGLAVMEVMLEEGFLSRVQEMGSYLQEQLNKMAQKHSSIVEVRGLGLMVACQLDREGTAIVSSCLEKGLIINCTAGKVLRFLPPLTINRHDIDQAITILDTAFMAQGNG</sequence>
<protein>
    <recommendedName>
        <fullName evidence="5">Acetylornithine aminotransferase</fullName>
        <shortName evidence="5">ACOAT</shortName>
        <ecNumber evidence="5">2.6.1.11</ecNumber>
    </recommendedName>
</protein>
<proteinExistence type="inferred from homology"/>
<dbReference type="FunFam" id="3.40.640.10:FF:000004">
    <property type="entry name" value="Acetylornithine aminotransferase"/>
    <property type="match status" value="1"/>
</dbReference>
<evidence type="ECO:0000313" key="7">
    <source>
        <dbReference type="Proteomes" id="UP000468766"/>
    </source>
</evidence>
<keyword evidence="5" id="KW-0055">Arginine biosynthesis</keyword>
<dbReference type="GO" id="GO:0006526">
    <property type="term" value="P:L-arginine biosynthetic process"/>
    <property type="evidence" value="ECO:0007669"/>
    <property type="project" value="UniProtKB-UniRule"/>
</dbReference>
<name>A0A6I0EW91_9FIRM</name>
<dbReference type="Pfam" id="PF00202">
    <property type="entry name" value="Aminotran_3"/>
    <property type="match status" value="1"/>
</dbReference>
<evidence type="ECO:0000256" key="4">
    <source>
        <dbReference type="ARBA" id="ARBA00022898"/>
    </source>
</evidence>
<comment type="pathway">
    <text evidence="5">Amino-acid biosynthesis; L-arginine biosynthesis; N(2)-acetyl-L-ornithine from L-glutamate: step 4/4.</text>
</comment>
<dbReference type="EMBL" id="WBXO01000012">
    <property type="protein sequence ID" value="KAB2951373.1"/>
    <property type="molecule type" value="Genomic_DNA"/>
</dbReference>
<keyword evidence="2 5" id="KW-0028">Amino-acid biosynthesis</keyword>
<dbReference type="InterPro" id="IPR005814">
    <property type="entry name" value="Aminotrans_3"/>
</dbReference>
<dbReference type="AlphaFoldDB" id="A0A6I0EW91"/>
<keyword evidence="7" id="KW-1185">Reference proteome</keyword>
<evidence type="ECO:0000256" key="1">
    <source>
        <dbReference type="ARBA" id="ARBA00022576"/>
    </source>
</evidence>
<dbReference type="RefSeq" id="WP_151621415.1">
    <property type="nucleotide sequence ID" value="NZ_WBXO01000012.1"/>
</dbReference>
<dbReference type="InterPro" id="IPR004636">
    <property type="entry name" value="AcOrn/SuccOrn_fam"/>
</dbReference>
<dbReference type="EC" id="2.6.1.11" evidence="5"/>
<feature type="binding site" evidence="5">
    <location>
        <position position="138"/>
    </location>
    <ligand>
        <name>pyridoxal 5'-phosphate</name>
        <dbReference type="ChEBI" id="CHEBI:597326"/>
    </ligand>
</feature>
<dbReference type="Proteomes" id="UP000468766">
    <property type="component" value="Unassembled WGS sequence"/>
</dbReference>
<dbReference type="SUPFAM" id="SSF53383">
    <property type="entry name" value="PLP-dependent transferases"/>
    <property type="match status" value="1"/>
</dbReference>
<dbReference type="Gene3D" id="3.40.640.10">
    <property type="entry name" value="Type I PLP-dependent aspartate aminotransferase-like (Major domain)"/>
    <property type="match status" value="1"/>
</dbReference>
<feature type="binding site" evidence="5">
    <location>
        <position position="280"/>
    </location>
    <ligand>
        <name>N(2)-acetyl-L-ornithine</name>
        <dbReference type="ChEBI" id="CHEBI:57805"/>
    </ligand>
</feature>
<dbReference type="HAMAP" id="MF_01107">
    <property type="entry name" value="ArgD_aminotrans_3"/>
    <property type="match status" value="1"/>
</dbReference>
<dbReference type="GO" id="GO:0042802">
    <property type="term" value="F:identical protein binding"/>
    <property type="evidence" value="ECO:0007669"/>
    <property type="project" value="TreeGrafter"/>
</dbReference>
<organism evidence="6 7">
    <name type="scientific">Heliorestis acidaminivorans</name>
    <dbReference type="NCBI Taxonomy" id="553427"/>
    <lineage>
        <taxon>Bacteria</taxon>
        <taxon>Bacillati</taxon>
        <taxon>Bacillota</taxon>
        <taxon>Clostridia</taxon>
        <taxon>Eubacteriales</taxon>
        <taxon>Heliobacteriaceae</taxon>
        <taxon>Heliorestis</taxon>
    </lineage>
</organism>
<comment type="subunit">
    <text evidence="5">Homodimer.</text>
</comment>
<dbReference type="PIRSF" id="PIRSF000521">
    <property type="entry name" value="Transaminase_4ab_Lys_Orn"/>
    <property type="match status" value="1"/>
</dbReference>
<dbReference type="InterPro" id="IPR015421">
    <property type="entry name" value="PyrdxlP-dep_Trfase_major"/>
</dbReference>
<dbReference type="InterPro" id="IPR015424">
    <property type="entry name" value="PyrdxlP-dep_Trfase"/>
</dbReference>
<comment type="similarity">
    <text evidence="5">Belongs to the class-III pyridoxal-phosphate-dependent aminotransferase family. ArgD subfamily.</text>
</comment>
<feature type="binding site" evidence="5">
    <location>
        <position position="141"/>
    </location>
    <ligand>
        <name>N(2)-acetyl-L-ornithine</name>
        <dbReference type="ChEBI" id="CHEBI:57805"/>
    </ligand>
</feature>
<dbReference type="NCBIfam" id="NF002325">
    <property type="entry name" value="PRK01278.1"/>
    <property type="match status" value="1"/>
</dbReference>